<name>F6XEB9_CIOIN</name>
<accession>F6XEB9</accession>
<evidence type="ECO:0000256" key="6">
    <source>
        <dbReference type="ARBA" id="ARBA00023145"/>
    </source>
</evidence>
<dbReference type="GO" id="GO:0005737">
    <property type="term" value="C:cytoplasm"/>
    <property type="evidence" value="ECO:0000318"/>
    <property type="project" value="GO_Central"/>
</dbReference>
<reference evidence="11" key="1">
    <citation type="journal article" date="2002" name="Science">
        <title>The draft genome of Ciona intestinalis: insights into chordate and vertebrate origins.</title>
        <authorList>
            <person name="Dehal P."/>
            <person name="Satou Y."/>
            <person name="Campbell R.K."/>
            <person name="Chapman J."/>
            <person name="Degnan B."/>
            <person name="De Tomaso A."/>
            <person name="Davidson B."/>
            <person name="Di Gregorio A."/>
            <person name="Gelpke M."/>
            <person name="Goodstein D.M."/>
            <person name="Harafuji N."/>
            <person name="Hastings K.E."/>
            <person name="Ho I."/>
            <person name="Hotta K."/>
            <person name="Huang W."/>
            <person name="Kawashima T."/>
            <person name="Lemaire P."/>
            <person name="Martinez D."/>
            <person name="Meinertzhagen I.A."/>
            <person name="Necula S."/>
            <person name="Nonaka M."/>
            <person name="Putnam N."/>
            <person name="Rash S."/>
            <person name="Saiga H."/>
            <person name="Satake M."/>
            <person name="Terry A."/>
            <person name="Yamada L."/>
            <person name="Wang H.G."/>
            <person name="Awazu S."/>
            <person name="Azumi K."/>
            <person name="Boore J."/>
            <person name="Branno M."/>
            <person name="Chin-Bow S."/>
            <person name="DeSantis R."/>
            <person name="Doyle S."/>
            <person name="Francino P."/>
            <person name="Keys D.N."/>
            <person name="Haga S."/>
            <person name="Hayashi H."/>
            <person name="Hino K."/>
            <person name="Imai K.S."/>
            <person name="Inaba K."/>
            <person name="Kano S."/>
            <person name="Kobayashi K."/>
            <person name="Kobayashi M."/>
            <person name="Lee B.I."/>
            <person name="Makabe K.W."/>
            <person name="Manohar C."/>
            <person name="Matassi G."/>
            <person name="Medina M."/>
            <person name="Mochizuki Y."/>
            <person name="Mount S."/>
            <person name="Morishita T."/>
            <person name="Miura S."/>
            <person name="Nakayama A."/>
            <person name="Nishizaka S."/>
            <person name="Nomoto H."/>
            <person name="Ohta F."/>
            <person name="Oishi K."/>
            <person name="Rigoutsos I."/>
            <person name="Sano M."/>
            <person name="Sasaki A."/>
            <person name="Sasakura Y."/>
            <person name="Shoguchi E."/>
            <person name="Shin-i T."/>
            <person name="Spagnuolo A."/>
            <person name="Stainier D."/>
            <person name="Suzuki M.M."/>
            <person name="Tassy O."/>
            <person name="Takatori N."/>
            <person name="Tokuoka M."/>
            <person name="Yagi K."/>
            <person name="Yoshizaki F."/>
            <person name="Wada S."/>
            <person name="Zhang C."/>
            <person name="Hyatt P.D."/>
            <person name="Larimer F."/>
            <person name="Detter C."/>
            <person name="Doggett N."/>
            <person name="Glavina T."/>
            <person name="Hawkins T."/>
            <person name="Richardson P."/>
            <person name="Lucas S."/>
            <person name="Kohara Y."/>
            <person name="Levine M."/>
            <person name="Satoh N."/>
            <person name="Rokhsar D.S."/>
        </authorList>
    </citation>
    <scope>NUCLEOTIDE SEQUENCE [LARGE SCALE GENOMIC DNA]</scope>
</reference>
<dbReference type="Ensembl" id="ENSCINT00000011493.2">
    <property type="protein sequence ID" value="ENSCINP00000011493.2"/>
    <property type="gene ID" value="ENSCING00000014168.2"/>
</dbReference>
<dbReference type="AlphaFoldDB" id="F6XEB9"/>
<evidence type="ECO:0000256" key="4">
    <source>
        <dbReference type="ARBA" id="ARBA00022801"/>
    </source>
</evidence>
<dbReference type="SMART" id="SM00115">
    <property type="entry name" value="CASc"/>
    <property type="match status" value="1"/>
</dbReference>
<dbReference type="OMA" id="VAVYNDC"/>
<dbReference type="GeneTree" id="ENSGT00940000153232"/>
<reference evidence="10" key="2">
    <citation type="journal article" date="2008" name="Genome Biol.">
        <title>Improved genome assembly and evidence-based global gene model set for the chordate Ciona intestinalis: new insight into intron and operon populations.</title>
        <authorList>
            <person name="Satou Y."/>
            <person name="Mineta K."/>
            <person name="Ogasawara M."/>
            <person name="Sasakura Y."/>
            <person name="Shoguchi E."/>
            <person name="Ueno K."/>
            <person name="Yamada L."/>
            <person name="Matsumoto J."/>
            <person name="Wasserscheid J."/>
            <person name="Dewar K."/>
            <person name="Wiley G.B."/>
            <person name="Macmil S.L."/>
            <person name="Roe B.A."/>
            <person name="Zeller R.W."/>
            <person name="Hastings K.E."/>
            <person name="Lemaire P."/>
            <person name="Lindquist E."/>
            <person name="Endo T."/>
            <person name="Hotta K."/>
            <person name="Inaba K."/>
        </authorList>
    </citation>
    <scope>NUCLEOTIDE SEQUENCE [LARGE SCALE GENOMIC DNA]</scope>
    <source>
        <strain evidence="10">wild type</strain>
    </source>
</reference>
<evidence type="ECO:0000256" key="1">
    <source>
        <dbReference type="ARBA" id="ARBA00010134"/>
    </source>
</evidence>
<dbReference type="GO" id="GO:0006508">
    <property type="term" value="P:proteolysis"/>
    <property type="evidence" value="ECO:0007669"/>
    <property type="project" value="UniProtKB-KW"/>
</dbReference>
<dbReference type="GO" id="GO:0006915">
    <property type="term" value="P:apoptotic process"/>
    <property type="evidence" value="ECO:0000318"/>
    <property type="project" value="GO_Central"/>
</dbReference>
<comment type="similarity">
    <text evidence="1 7">Belongs to the peptidase C14A family.</text>
</comment>
<dbReference type="InterPro" id="IPR016129">
    <property type="entry name" value="Caspase_his_AS"/>
</dbReference>
<evidence type="ECO:0000259" key="8">
    <source>
        <dbReference type="PROSITE" id="PS50207"/>
    </source>
</evidence>
<dbReference type="InterPro" id="IPR001309">
    <property type="entry name" value="Pept_C14_p20"/>
</dbReference>
<keyword evidence="4" id="KW-0378">Hydrolase</keyword>
<dbReference type="InterPro" id="IPR029030">
    <property type="entry name" value="Caspase-like_dom_sf"/>
</dbReference>
<dbReference type="FunFam" id="3.40.50.1460:FF:000001">
    <property type="entry name" value="Caspase-3 preproprotein"/>
    <property type="match status" value="1"/>
</dbReference>
<evidence type="ECO:0000256" key="5">
    <source>
        <dbReference type="ARBA" id="ARBA00022807"/>
    </source>
</evidence>
<dbReference type="HOGENOM" id="CLU_036904_2_0_1"/>
<reference evidence="10" key="4">
    <citation type="submission" date="2025-09" db="UniProtKB">
        <authorList>
            <consortium name="Ensembl"/>
        </authorList>
    </citation>
    <scope>IDENTIFICATION</scope>
</reference>
<dbReference type="GO" id="GO:0043525">
    <property type="term" value="P:positive regulation of neuron apoptotic process"/>
    <property type="evidence" value="ECO:0000318"/>
    <property type="project" value="GO_Central"/>
</dbReference>
<dbReference type="EMBL" id="EAAA01001014">
    <property type="status" value="NOT_ANNOTATED_CDS"/>
    <property type="molecule type" value="Genomic_DNA"/>
</dbReference>
<evidence type="ECO:0008006" key="12">
    <source>
        <dbReference type="Google" id="ProtNLM"/>
    </source>
</evidence>
<dbReference type="SUPFAM" id="SSF52129">
    <property type="entry name" value="Caspase-like"/>
    <property type="match status" value="1"/>
</dbReference>
<evidence type="ECO:0000256" key="2">
    <source>
        <dbReference type="ARBA" id="ARBA00022670"/>
    </source>
</evidence>
<reference evidence="10" key="3">
    <citation type="submission" date="2025-08" db="UniProtKB">
        <authorList>
            <consortium name="Ensembl"/>
        </authorList>
    </citation>
    <scope>IDENTIFICATION</scope>
</reference>
<dbReference type="PROSITE" id="PS50207">
    <property type="entry name" value="CASPASE_P10"/>
    <property type="match status" value="1"/>
</dbReference>
<keyword evidence="6" id="KW-0865">Zymogen</keyword>
<keyword evidence="5" id="KW-0788">Thiol protease</keyword>
<dbReference type="InterPro" id="IPR002398">
    <property type="entry name" value="Pept_C14"/>
</dbReference>
<dbReference type="InParanoid" id="F6XEB9"/>
<dbReference type="PANTHER" id="PTHR10454">
    <property type="entry name" value="CASPASE"/>
    <property type="match status" value="1"/>
</dbReference>
<dbReference type="InterPro" id="IPR002138">
    <property type="entry name" value="Pept_C14_p10"/>
</dbReference>
<dbReference type="STRING" id="7719.ENSCINP00000011493"/>
<evidence type="ECO:0000256" key="3">
    <source>
        <dbReference type="ARBA" id="ARBA00022703"/>
    </source>
</evidence>
<feature type="domain" description="Caspase family p10" evidence="8">
    <location>
        <begin position="162"/>
        <end position="256"/>
    </location>
</feature>
<sequence length="260" mass="29763">YPMNHKQRGCCIIFNQKHFDAHLRMDTREGTNHDAENIKHSMEMLGFEHVRIIKDSTKVEIINWIAAVSKADHSNYDCFACVILTHGGDKDVLYARDDKMELKDFMQPFRGDNCPSLATKPKLFFIQACRGFKLAEPVKVRPVQCDSLNYDTTDGGSATVDEFATIPAEADFLIAQSTVPKYYSWRNKSNGSIFIQALCLTFNLFGEKQEIMQMMTKVNRMVAYDYESASKDPKMNQKKQIPSITTQLTAELYFPKKREG</sequence>
<evidence type="ECO:0000313" key="10">
    <source>
        <dbReference type="Ensembl" id="ENSCINP00000011493.2"/>
    </source>
</evidence>
<dbReference type="PROSITE" id="PS01122">
    <property type="entry name" value="CASPASE_CYS"/>
    <property type="match status" value="1"/>
</dbReference>
<evidence type="ECO:0000256" key="7">
    <source>
        <dbReference type="RuleBase" id="RU003971"/>
    </source>
</evidence>
<keyword evidence="11" id="KW-1185">Reference proteome</keyword>
<dbReference type="PRINTS" id="PR00376">
    <property type="entry name" value="IL1BCENZYME"/>
</dbReference>
<dbReference type="Proteomes" id="UP000008144">
    <property type="component" value="Chromosome 12"/>
</dbReference>
<dbReference type="Gene3D" id="3.40.50.1460">
    <property type="match status" value="1"/>
</dbReference>
<keyword evidence="3" id="KW-0053">Apoptosis</keyword>
<keyword evidence="2" id="KW-0645">Protease</keyword>
<dbReference type="CDD" id="cd00032">
    <property type="entry name" value="CASc"/>
    <property type="match status" value="1"/>
</dbReference>
<feature type="domain" description="Caspase family p20" evidence="9">
    <location>
        <begin position="7"/>
        <end position="133"/>
    </location>
</feature>
<dbReference type="PROSITE" id="PS50208">
    <property type="entry name" value="CASPASE_P20"/>
    <property type="match status" value="1"/>
</dbReference>
<dbReference type="InterPro" id="IPR033139">
    <property type="entry name" value="Caspase_cys_AS"/>
</dbReference>
<dbReference type="Pfam" id="PF00656">
    <property type="entry name" value="Peptidase_C14"/>
    <property type="match status" value="1"/>
</dbReference>
<proteinExistence type="inferred from homology"/>
<protein>
    <recommendedName>
        <fullName evidence="12">Caspase family p20 domain-containing protein</fullName>
    </recommendedName>
</protein>
<evidence type="ECO:0000313" key="11">
    <source>
        <dbReference type="Proteomes" id="UP000008144"/>
    </source>
</evidence>
<dbReference type="FunCoup" id="F6XEB9">
    <property type="interactions" value="55"/>
</dbReference>
<dbReference type="InterPro" id="IPR015917">
    <property type="entry name" value="Pept_C14A"/>
</dbReference>
<dbReference type="InterPro" id="IPR011600">
    <property type="entry name" value="Pept_C14_caspase"/>
</dbReference>
<dbReference type="GO" id="GO:0004197">
    <property type="term" value="F:cysteine-type endopeptidase activity"/>
    <property type="evidence" value="ECO:0000318"/>
    <property type="project" value="GO_Central"/>
</dbReference>
<organism evidence="10 11">
    <name type="scientific">Ciona intestinalis</name>
    <name type="common">Transparent sea squirt</name>
    <name type="synonym">Ascidia intestinalis</name>
    <dbReference type="NCBI Taxonomy" id="7719"/>
    <lineage>
        <taxon>Eukaryota</taxon>
        <taxon>Metazoa</taxon>
        <taxon>Chordata</taxon>
        <taxon>Tunicata</taxon>
        <taxon>Ascidiacea</taxon>
        <taxon>Phlebobranchia</taxon>
        <taxon>Cionidae</taxon>
        <taxon>Ciona</taxon>
    </lineage>
</organism>
<dbReference type="PROSITE" id="PS01121">
    <property type="entry name" value="CASPASE_HIS"/>
    <property type="match status" value="1"/>
</dbReference>
<evidence type="ECO:0000259" key="9">
    <source>
        <dbReference type="PROSITE" id="PS50208"/>
    </source>
</evidence>
<dbReference type="PANTHER" id="PTHR10454:SF31">
    <property type="entry name" value="CASPASE-7"/>
    <property type="match status" value="1"/>
</dbReference>